<comment type="caution">
    <text evidence="1">The sequence shown here is derived from an EMBL/GenBank/DDBJ whole genome shotgun (WGS) entry which is preliminary data.</text>
</comment>
<protein>
    <submittedName>
        <fullName evidence="1">Uncharacterized protein</fullName>
    </submittedName>
</protein>
<organism evidence="1">
    <name type="scientific">bioreactor metagenome</name>
    <dbReference type="NCBI Taxonomy" id="1076179"/>
    <lineage>
        <taxon>unclassified sequences</taxon>
        <taxon>metagenomes</taxon>
        <taxon>ecological metagenomes</taxon>
    </lineage>
</organism>
<accession>A0A645IKC1</accession>
<dbReference type="AlphaFoldDB" id="A0A645IKC1"/>
<proteinExistence type="predicted"/>
<sequence length="130" mass="14271">MGGIGEHGGRRRQDLALVLLARRPHVEDHPFMGPFDQHRQVAAFLPVAMGRHADPQAIHRLGVRGDQFVFQTRVQWGGRGRKSIALAVGVIHDGVFNGQRKRLQAQLIAADGQAPVDDPASGISVIRIHR</sequence>
<evidence type="ECO:0000313" key="1">
    <source>
        <dbReference type="EMBL" id="MPN48764.1"/>
    </source>
</evidence>
<gene>
    <name evidence="1" type="ORF">SDC9_196376</name>
</gene>
<dbReference type="EMBL" id="VSSQ01111388">
    <property type="protein sequence ID" value="MPN48764.1"/>
    <property type="molecule type" value="Genomic_DNA"/>
</dbReference>
<name>A0A645IKC1_9ZZZZ</name>
<reference evidence="1" key="1">
    <citation type="submission" date="2019-08" db="EMBL/GenBank/DDBJ databases">
        <authorList>
            <person name="Kucharzyk K."/>
            <person name="Murdoch R.W."/>
            <person name="Higgins S."/>
            <person name="Loffler F."/>
        </authorList>
    </citation>
    <scope>NUCLEOTIDE SEQUENCE</scope>
</reference>